<accession>A9B4M6</accession>
<dbReference type="AlphaFoldDB" id="A9B4M6"/>
<reference evidence="1 2" key="1">
    <citation type="journal article" date="2011" name="Stand. Genomic Sci.">
        <title>Complete genome sequence of the filamentous gliding predatory bacterium Herpetosiphon aurantiacus type strain (114-95(T)).</title>
        <authorList>
            <person name="Kiss H."/>
            <person name="Nett M."/>
            <person name="Domin N."/>
            <person name="Martin K."/>
            <person name="Maresca J.A."/>
            <person name="Copeland A."/>
            <person name="Lapidus A."/>
            <person name="Lucas S."/>
            <person name="Berry K.W."/>
            <person name="Glavina Del Rio T."/>
            <person name="Dalin E."/>
            <person name="Tice H."/>
            <person name="Pitluck S."/>
            <person name="Richardson P."/>
            <person name="Bruce D."/>
            <person name="Goodwin L."/>
            <person name="Han C."/>
            <person name="Detter J.C."/>
            <person name="Schmutz J."/>
            <person name="Brettin T."/>
            <person name="Land M."/>
            <person name="Hauser L."/>
            <person name="Kyrpides N.C."/>
            <person name="Ivanova N."/>
            <person name="Goker M."/>
            <person name="Woyke T."/>
            <person name="Klenk H.P."/>
            <person name="Bryant D.A."/>
        </authorList>
    </citation>
    <scope>NUCLEOTIDE SEQUENCE [LARGE SCALE GENOMIC DNA]</scope>
    <source>
        <strain evidence="2">ATCC 23779 / DSM 785 / 114-95</strain>
    </source>
</reference>
<evidence type="ECO:0000313" key="2">
    <source>
        <dbReference type="Proteomes" id="UP000000787"/>
    </source>
</evidence>
<dbReference type="BioCyc" id="HAUR316274:GHYA-1572-MONOMER"/>
<organism evidence="1 2">
    <name type="scientific">Herpetosiphon aurantiacus (strain ATCC 23779 / DSM 785 / 114-95)</name>
    <dbReference type="NCBI Taxonomy" id="316274"/>
    <lineage>
        <taxon>Bacteria</taxon>
        <taxon>Bacillati</taxon>
        <taxon>Chloroflexota</taxon>
        <taxon>Chloroflexia</taxon>
        <taxon>Herpetosiphonales</taxon>
        <taxon>Herpetosiphonaceae</taxon>
        <taxon>Herpetosiphon</taxon>
    </lineage>
</organism>
<proteinExistence type="predicted"/>
<dbReference type="KEGG" id="hau:Haur_1548"/>
<protein>
    <submittedName>
        <fullName evidence="1">Uncharacterized protein</fullName>
    </submittedName>
</protein>
<dbReference type="HOGENOM" id="CLU_2479070_0_0_0"/>
<keyword evidence="2" id="KW-1185">Reference proteome</keyword>
<gene>
    <name evidence="1" type="ordered locus">Haur_1548</name>
</gene>
<name>A9B4M6_HERA2</name>
<evidence type="ECO:0000313" key="1">
    <source>
        <dbReference type="EMBL" id="ABX04191.1"/>
    </source>
</evidence>
<dbReference type="InParanoid" id="A9B4M6"/>
<sequence length="87" mass="10311">MLRKPNTINDGYTREMILAEPDLITRRFLIAINFYLSRRLLKSEYPAPAAPFDVKFFMQVMHDFFECHDDIRDLIDGKEINSFEPDP</sequence>
<dbReference type="EMBL" id="CP000875">
    <property type="protein sequence ID" value="ABX04191.1"/>
    <property type="molecule type" value="Genomic_DNA"/>
</dbReference>
<dbReference type="Proteomes" id="UP000000787">
    <property type="component" value="Chromosome"/>
</dbReference>
<dbReference type="STRING" id="316274.Haur_1548"/>